<dbReference type="InterPro" id="IPR012001">
    <property type="entry name" value="Thiamin_PyroP_enz_TPP-bd_dom"/>
</dbReference>
<evidence type="ECO:0000256" key="2">
    <source>
        <dbReference type="ARBA" id="ARBA00005025"/>
    </source>
</evidence>
<dbReference type="EC" id="2.2.1.6" evidence="4 14"/>
<evidence type="ECO:0000256" key="1">
    <source>
        <dbReference type="ARBA" id="ARBA00004974"/>
    </source>
</evidence>
<feature type="domain" description="Thiamine pyrophosphate enzyme TPP-binding" evidence="16">
    <location>
        <begin position="389"/>
        <end position="536"/>
    </location>
</feature>
<keyword evidence="6" id="KW-0285">Flavoprotein</keyword>
<protein>
    <recommendedName>
        <fullName evidence="4 14">Acetolactate synthase</fullName>
        <ecNumber evidence="4 14">2.2.1.6</ecNumber>
    </recommendedName>
</protein>
<sequence>MTMRKGTQIILEAIKAQGIKQVFGYPGGCVIPLFDEFLNYPEVQMVRVRHEQAAAHAADGYARASGKCSVVIVTSGPGATNTITGIATAAMDSIPMVILTGQVRTPIIGTDAFQETNVIGVTRPVTKHNYLVKSVHELPEILTEAFFIATTGRPGPVVVDIPVDVQTHMSEVEFPKGVEIPGYELPQPIEVERIEAAWEMIEASCRPVIYAGGGLNLCLGSEALVRFAETTGIPITTTLLGQGAIPRGHKLALGMLGMHGEYVANYAMTRADLVIVLGARFDDRVTGKVETFLAQAKIIHVDIDPSVINKIKDVDLGMVGDLKDALAQWTAKAKALDTKAWLSELAEVEAKHPLPNYDGLDTADGKLRPEFVIRQFSEITQGEALVVSDVGQHQMFIAQHFAFKHPRTHLTSGGLGTMGFSLPAAIGAAFSKPQWPVISFSGDGGFQMNIQELATVKAYNLPILIVIFNNANLGMVKQWQDLFWQSRYAGTIFEESPDFLKIAEGYGLPGVRIGKKEEVAPAIKKALEVKGPLVLEFMLESDTCVYPMIPAGKEFKDLIEGAAT</sequence>
<dbReference type="AlphaFoldDB" id="A0A1F6GXP1"/>
<evidence type="ECO:0000313" key="19">
    <source>
        <dbReference type="Proteomes" id="UP000177583"/>
    </source>
</evidence>
<evidence type="ECO:0000259" key="15">
    <source>
        <dbReference type="Pfam" id="PF00205"/>
    </source>
</evidence>
<reference evidence="18 19" key="1">
    <citation type="journal article" date="2016" name="Nat. Commun.">
        <title>Thousands of microbial genomes shed light on interconnected biogeochemical processes in an aquifer system.</title>
        <authorList>
            <person name="Anantharaman K."/>
            <person name="Brown C.T."/>
            <person name="Hug L.A."/>
            <person name="Sharon I."/>
            <person name="Castelle C.J."/>
            <person name="Probst A.J."/>
            <person name="Thomas B.C."/>
            <person name="Singh A."/>
            <person name="Wilkins M.J."/>
            <person name="Karaoz U."/>
            <person name="Brodie E.L."/>
            <person name="Williams K.H."/>
            <person name="Hubbard S.S."/>
            <person name="Banfield J.F."/>
        </authorList>
    </citation>
    <scope>NUCLEOTIDE SEQUENCE [LARGE SCALE GENOMIC DNA]</scope>
</reference>
<dbReference type="SUPFAM" id="SSF52518">
    <property type="entry name" value="Thiamin diphosphate-binding fold (THDP-binding)"/>
    <property type="match status" value="2"/>
</dbReference>
<evidence type="ECO:0000256" key="8">
    <source>
        <dbReference type="ARBA" id="ARBA00022723"/>
    </source>
</evidence>
<comment type="caution">
    <text evidence="18">The sequence shown here is derived from an EMBL/GenBank/DDBJ whole genome shotgun (WGS) entry which is preliminary data.</text>
</comment>
<dbReference type="Pfam" id="PF02775">
    <property type="entry name" value="TPP_enzyme_C"/>
    <property type="match status" value="1"/>
</dbReference>
<dbReference type="CDD" id="cd02015">
    <property type="entry name" value="TPP_AHAS"/>
    <property type="match status" value="1"/>
</dbReference>
<dbReference type="Pfam" id="PF02776">
    <property type="entry name" value="TPP_enzyme_N"/>
    <property type="match status" value="1"/>
</dbReference>
<dbReference type="GO" id="GO:0000287">
    <property type="term" value="F:magnesium ion binding"/>
    <property type="evidence" value="ECO:0007669"/>
    <property type="project" value="UniProtKB-UniRule"/>
</dbReference>
<dbReference type="InterPro" id="IPR012846">
    <property type="entry name" value="Acetolactate_synth_lsu"/>
</dbReference>
<dbReference type="PANTHER" id="PTHR18968">
    <property type="entry name" value="THIAMINE PYROPHOSPHATE ENZYMES"/>
    <property type="match status" value="1"/>
</dbReference>
<evidence type="ECO:0000256" key="12">
    <source>
        <dbReference type="ARBA" id="ARBA00023304"/>
    </source>
</evidence>
<comment type="catalytic activity">
    <reaction evidence="13 14">
        <text>2 pyruvate + H(+) = (2S)-2-acetolactate + CO2</text>
        <dbReference type="Rhea" id="RHEA:25249"/>
        <dbReference type="ChEBI" id="CHEBI:15361"/>
        <dbReference type="ChEBI" id="CHEBI:15378"/>
        <dbReference type="ChEBI" id="CHEBI:16526"/>
        <dbReference type="ChEBI" id="CHEBI:58476"/>
        <dbReference type="EC" id="2.2.1.6"/>
    </reaction>
</comment>
<dbReference type="PROSITE" id="PS00187">
    <property type="entry name" value="TPP_ENZYMES"/>
    <property type="match status" value="1"/>
</dbReference>
<dbReference type="GO" id="GO:0005948">
    <property type="term" value="C:acetolactate synthase complex"/>
    <property type="evidence" value="ECO:0007669"/>
    <property type="project" value="UniProtKB-ARBA"/>
</dbReference>
<dbReference type="Proteomes" id="UP000177583">
    <property type="component" value="Unassembled WGS sequence"/>
</dbReference>
<dbReference type="GO" id="GO:0003984">
    <property type="term" value="F:acetolactate synthase activity"/>
    <property type="evidence" value="ECO:0007669"/>
    <property type="project" value="UniProtKB-EC"/>
</dbReference>
<keyword evidence="12 14" id="KW-0100">Branched-chain amino acid biosynthesis</keyword>
<keyword evidence="8 14" id="KW-0479">Metal-binding</keyword>
<keyword evidence="11 14" id="KW-0786">Thiamine pyrophosphate</keyword>
<dbReference type="GO" id="GO:0009099">
    <property type="term" value="P:L-valine biosynthetic process"/>
    <property type="evidence" value="ECO:0007669"/>
    <property type="project" value="UniProtKB-UniPathway"/>
</dbReference>
<evidence type="ECO:0000256" key="3">
    <source>
        <dbReference type="ARBA" id="ARBA00007812"/>
    </source>
</evidence>
<keyword evidence="5 14" id="KW-0028">Amino-acid biosynthesis</keyword>
<dbReference type="CDD" id="cd07035">
    <property type="entry name" value="TPP_PYR_POX_like"/>
    <property type="match status" value="1"/>
</dbReference>
<feature type="domain" description="Thiamine pyrophosphate enzyme N-terminal TPP-binding" evidence="17">
    <location>
        <begin position="5"/>
        <end position="117"/>
    </location>
</feature>
<evidence type="ECO:0000256" key="9">
    <source>
        <dbReference type="ARBA" id="ARBA00022827"/>
    </source>
</evidence>
<evidence type="ECO:0000256" key="10">
    <source>
        <dbReference type="ARBA" id="ARBA00022842"/>
    </source>
</evidence>
<dbReference type="InterPro" id="IPR039368">
    <property type="entry name" value="AHAS_TPP"/>
</dbReference>
<evidence type="ECO:0000259" key="17">
    <source>
        <dbReference type="Pfam" id="PF02776"/>
    </source>
</evidence>
<evidence type="ECO:0000256" key="13">
    <source>
        <dbReference type="ARBA" id="ARBA00048670"/>
    </source>
</evidence>
<dbReference type="InterPro" id="IPR000399">
    <property type="entry name" value="TPP-bd_CS"/>
</dbReference>
<evidence type="ECO:0000256" key="7">
    <source>
        <dbReference type="ARBA" id="ARBA00022679"/>
    </source>
</evidence>
<dbReference type="UniPathway" id="UPA00047">
    <property type="reaction ID" value="UER00055"/>
</dbReference>
<dbReference type="SUPFAM" id="SSF52467">
    <property type="entry name" value="DHS-like NAD/FAD-binding domain"/>
    <property type="match status" value="1"/>
</dbReference>
<comment type="similarity">
    <text evidence="3 14">Belongs to the TPP enzyme family.</text>
</comment>
<dbReference type="Gene3D" id="3.40.50.1220">
    <property type="entry name" value="TPP-binding domain"/>
    <property type="match status" value="1"/>
</dbReference>
<evidence type="ECO:0000256" key="5">
    <source>
        <dbReference type="ARBA" id="ARBA00022605"/>
    </source>
</evidence>
<dbReference type="EMBL" id="MFNF01000019">
    <property type="protein sequence ID" value="OGH02800.1"/>
    <property type="molecule type" value="Genomic_DNA"/>
</dbReference>
<comment type="pathway">
    <text evidence="1 14">Amino-acid biosynthesis; L-isoleucine biosynthesis; L-isoleucine from 2-oxobutanoate: step 1/4.</text>
</comment>
<dbReference type="InterPro" id="IPR029035">
    <property type="entry name" value="DHS-like_NAD/FAD-binding_dom"/>
</dbReference>
<evidence type="ECO:0000256" key="11">
    <source>
        <dbReference type="ARBA" id="ARBA00023052"/>
    </source>
</evidence>
<dbReference type="PANTHER" id="PTHR18968:SF13">
    <property type="entry name" value="ACETOLACTATE SYNTHASE CATALYTIC SUBUNIT, MITOCHONDRIAL"/>
    <property type="match status" value="1"/>
</dbReference>
<proteinExistence type="inferred from homology"/>
<dbReference type="FunFam" id="3.40.50.970:FF:000016">
    <property type="entry name" value="Acetolactate synthase"/>
    <property type="match status" value="1"/>
</dbReference>
<dbReference type="NCBIfam" id="TIGR00118">
    <property type="entry name" value="acolac_lg"/>
    <property type="match status" value="1"/>
</dbReference>
<dbReference type="Gene3D" id="3.40.50.970">
    <property type="match status" value="2"/>
</dbReference>
<dbReference type="InterPro" id="IPR045229">
    <property type="entry name" value="TPP_enz"/>
</dbReference>
<evidence type="ECO:0000259" key="16">
    <source>
        <dbReference type="Pfam" id="PF02775"/>
    </source>
</evidence>
<evidence type="ECO:0000256" key="14">
    <source>
        <dbReference type="RuleBase" id="RU003591"/>
    </source>
</evidence>
<dbReference type="GO" id="GO:0030976">
    <property type="term" value="F:thiamine pyrophosphate binding"/>
    <property type="evidence" value="ECO:0007669"/>
    <property type="project" value="UniProtKB-UniRule"/>
</dbReference>
<dbReference type="FunFam" id="3.40.50.1220:FF:000008">
    <property type="entry name" value="Acetolactate synthase"/>
    <property type="match status" value="1"/>
</dbReference>
<dbReference type="FunFam" id="3.40.50.970:FF:000007">
    <property type="entry name" value="Acetolactate synthase"/>
    <property type="match status" value="1"/>
</dbReference>
<keyword evidence="9" id="KW-0274">FAD</keyword>
<comment type="cofactor">
    <cofactor evidence="14">
        <name>thiamine diphosphate</name>
        <dbReference type="ChEBI" id="CHEBI:58937"/>
    </cofactor>
    <text evidence="14">Binds 1 thiamine pyrophosphate per subunit.</text>
</comment>
<gene>
    <name evidence="18" type="ORF">A2557_03010</name>
</gene>
<dbReference type="InterPro" id="IPR029061">
    <property type="entry name" value="THDP-binding"/>
</dbReference>
<feature type="domain" description="Thiamine pyrophosphate enzyme central" evidence="15">
    <location>
        <begin position="194"/>
        <end position="328"/>
    </location>
</feature>
<comment type="cofactor">
    <cofactor evidence="14">
        <name>Mg(2+)</name>
        <dbReference type="ChEBI" id="CHEBI:18420"/>
    </cofactor>
    <text evidence="14">Binds 1 Mg(2+) ion per subunit.</text>
</comment>
<accession>A0A1F6GXP1</accession>
<dbReference type="UniPathway" id="UPA00049">
    <property type="reaction ID" value="UER00059"/>
</dbReference>
<name>A0A1F6GXP1_9PROT</name>
<dbReference type="InterPro" id="IPR012000">
    <property type="entry name" value="Thiamin_PyroP_enz_cen_dom"/>
</dbReference>
<keyword evidence="7 14" id="KW-0808">Transferase</keyword>
<evidence type="ECO:0000256" key="6">
    <source>
        <dbReference type="ARBA" id="ARBA00022630"/>
    </source>
</evidence>
<keyword evidence="10 14" id="KW-0460">Magnesium</keyword>
<evidence type="ECO:0000313" key="18">
    <source>
        <dbReference type="EMBL" id="OGH02800.1"/>
    </source>
</evidence>
<dbReference type="GO" id="GO:0050660">
    <property type="term" value="F:flavin adenine dinucleotide binding"/>
    <property type="evidence" value="ECO:0007669"/>
    <property type="project" value="InterPro"/>
</dbReference>
<dbReference type="GO" id="GO:0009097">
    <property type="term" value="P:isoleucine biosynthetic process"/>
    <property type="evidence" value="ECO:0007669"/>
    <property type="project" value="UniProtKB-UniPathway"/>
</dbReference>
<evidence type="ECO:0000256" key="4">
    <source>
        <dbReference type="ARBA" id="ARBA00013145"/>
    </source>
</evidence>
<comment type="pathway">
    <text evidence="2 14">Amino-acid biosynthesis; L-valine biosynthesis; L-valine from pyruvate: step 1/4.</text>
</comment>
<dbReference type="Pfam" id="PF00205">
    <property type="entry name" value="TPP_enzyme_M"/>
    <property type="match status" value="1"/>
</dbReference>
<organism evidence="18 19">
    <name type="scientific">Candidatus Lambdaproteobacteria bacterium RIFOXYD2_FULL_56_26</name>
    <dbReference type="NCBI Taxonomy" id="1817773"/>
    <lineage>
        <taxon>Bacteria</taxon>
        <taxon>Pseudomonadati</taxon>
        <taxon>Pseudomonadota</taxon>
        <taxon>Candidatus Lambdaproteobacteria</taxon>
    </lineage>
</organism>
<dbReference type="InterPro" id="IPR011766">
    <property type="entry name" value="TPP_enzyme_TPP-bd"/>
</dbReference>